<evidence type="ECO:0000313" key="2">
    <source>
        <dbReference type="EMBL" id="MFB2897800.1"/>
    </source>
</evidence>
<sequence>MWWQQFWVKKKLTLVTIGAGLSCVFLFFLLLLLFAGAEKSNTTGWQNATVAAPQELVRQAVQQNYLSAPEAATLDFNRVKVLPITASKSKPLYIFDFNTPNLCGIGGCLYAGYTQDGTPILRLMLQPKLPKNVPLFAASDKFYSGFPCLIISQLSSDNRTTKNFKTLLIKNLYCYSGSGFALFNSSVTEITAGR</sequence>
<keyword evidence="3" id="KW-1185">Reference proteome</keyword>
<proteinExistence type="predicted"/>
<name>A0ABV4Y243_9CYAN</name>
<organism evidence="2 3">
    <name type="scientific">Floridaenema flaviceps BLCC-F50</name>
    <dbReference type="NCBI Taxonomy" id="3153642"/>
    <lineage>
        <taxon>Bacteria</taxon>
        <taxon>Bacillati</taxon>
        <taxon>Cyanobacteriota</taxon>
        <taxon>Cyanophyceae</taxon>
        <taxon>Oscillatoriophycideae</taxon>
        <taxon>Aerosakkonematales</taxon>
        <taxon>Aerosakkonemataceae</taxon>
        <taxon>Floridanema</taxon>
        <taxon>Floridanema flaviceps</taxon>
    </lineage>
</organism>
<gene>
    <name evidence="2" type="ORF">ACE1CI_33200</name>
</gene>
<comment type="caution">
    <text evidence="2">The sequence shown here is derived from an EMBL/GenBank/DDBJ whole genome shotgun (WGS) entry which is preliminary data.</text>
</comment>
<evidence type="ECO:0000256" key="1">
    <source>
        <dbReference type="SAM" id="Phobius"/>
    </source>
</evidence>
<reference evidence="2 3" key="1">
    <citation type="submission" date="2024-09" db="EMBL/GenBank/DDBJ databases">
        <title>Floridaenema gen nov. (Aerosakkonemataceae, Aerosakkonematales ord. nov., Cyanobacteria) from benthic tropical and subtropical fresh waters, with the description of four new species.</title>
        <authorList>
            <person name="Moretto J.A."/>
            <person name="Berthold D.E."/>
            <person name="Lefler F.W."/>
            <person name="Huang I.-S."/>
            <person name="Laughinghouse H. IV."/>
        </authorList>
    </citation>
    <scope>NUCLEOTIDE SEQUENCE [LARGE SCALE GENOMIC DNA]</scope>
    <source>
        <strain evidence="2 3">BLCC-F50</strain>
    </source>
</reference>
<keyword evidence="1" id="KW-0472">Membrane</keyword>
<dbReference type="EMBL" id="JBHFNR010000265">
    <property type="protein sequence ID" value="MFB2897800.1"/>
    <property type="molecule type" value="Genomic_DNA"/>
</dbReference>
<feature type="transmembrane region" description="Helical" evidence="1">
    <location>
        <begin position="12"/>
        <end position="37"/>
    </location>
</feature>
<keyword evidence="1" id="KW-1133">Transmembrane helix</keyword>
<accession>A0ABV4Y243</accession>
<keyword evidence="1" id="KW-0812">Transmembrane</keyword>
<dbReference type="Proteomes" id="UP001576784">
    <property type="component" value="Unassembled WGS sequence"/>
</dbReference>
<dbReference type="RefSeq" id="WP_413267411.1">
    <property type="nucleotide sequence ID" value="NZ_JBHFNR010000265.1"/>
</dbReference>
<protein>
    <submittedName>
        <fullName evidence="2">Uncharacterized protein</fullName>
    </submittedName>
</protein>
<evidence type="ECO:0000313" key="3">
    <source>
        <dbReference type="Proteomes" id="UP001576784"/>
    </source>
</evidence>